<dbReference type="AlphaFoldDB" id="A0A382J9I1"/>
<gene>
    <name evidence="1" type="ORF">METZ01_LOCUS260906</name>
</gene>
<accession>A0A382J9I1</accession>
<sequence>MQDWTKEAPEEAEPAELSALQRFISKFRKS</sequence>
<reference evidence="1" key="1">
    <citation type="submission" date="2018-05" db="EMBL/GenBank/DDBJ databases">
        <authorList>
            <person name="Lanie J.A."/>
            <person name="Ng W.-L."/>
            <person name="Kazmierczak K.M."/>
            <person name="Andrzejewski T.M."/>
            <person name="Davidsen T.M."/>
            <person name="Wayne K.J."/>
            <person name="Tettelin H."/>
            <person name="Glass J.I."/>
            <person name="Rusch D."/>
            <person name="Podicherti R."/>
            <person name="Tsui H.-C.T."/>
            <person name="Winkler M.E."/>
        </authorList>
    </citation>
    <scope>NUCLEOTIDE SEQUENCE</scope>
</reference>
<protein>
    <submittedName>
        <fullName evidence="1">Uncharacterized protein</fullName>
    </submittedName>
</protein>
<organism evidence="1">
    <name type="scientific">marine metagenome</name>
    <dbReference type="NCBI Taxonomy" id="408172"/>
    <lineage>
        <taxon>unclassified sequences</taxon>
        <taxon>metagenomes</taxon>
        <taxon>ecological metagenomes</taxon>
    </lineage>
</organism>
<name>A0A382J9I1_9ZZZZ</name>
<dbReference type="EMBL" id="UINC01072424">
    <property type="protein sequence ID" value="SVC08052.1"/>
    <property type="molecule type" value="Genomic_DNA"/>
</dbReference>
<evidence type="ECO:0000313" key="1">
    <source>
        <dbReference type="EMBL" id="SVC08052.1"/>
    </source>
</evidence>
<proteinExistence type="predicted"/>